<dbReference type="InterPro" id="IPR029058">
    <property type="entry name" value="AB_hydrolase_fold"/>
</dbReference>
<keyword evidence="4" id="KW-1185">Reference proteome</keyword>
<proteinExistence type="predicted"/>
<evidence type="ECO:0000259" key="2">
    <source>
        <dbReference type="Pfam" id="PF12697"/>
    </source>
</evidence>
<evidence type="ECO:0000256" key="1">
    <source>
        <dbReference type="SAM" id="MobiDB-lite"/>
    </source>
</evidence>
<evidence type="ECO:0000313" key="3">
    <source>
        <dbReference type="EMBL" id="GER98470.1"/>
    </source>
</evidence>
<dbReference type="Pfam" id="PF12697">
    <property type="entry name" value="Abhydrolase_6"/>
    <property type="match status" value="1"/>
</dbReference>
<dbReference type="RefSeq" id="WP_155334901.1">
    <property type="nucleotide sequence ID" value="NZ_BAAABN010000094.1"/>
</dbReference>
<dbReference type="EMBL" id="BLAD01000036">
    <property type="protein sequence ID" value="GER98470.1"/>
    <property type="molecule type" value="Genomic_DNA"/>
</dbReference>
<accession>A0A5M3VUQ3</accession>
<protein>
    <recommendedName>
        <fullName evidence="2">AB hydrolase-1 domain-containing protein</fullName>
    </recommendedName>
</protein>
<dbReference type="OrthoDB" id="63519at2"/>
<dbReference type="Gene3D" id="3.40.50.1820">
    <property type="entry name" value="alpha/beta hydrolase"/>
    <property type="match status" value="1"/>
</dbReference>
<reference evidence="3 4" key="1">
    <citation type="submission" date="2019-10" db="EMBL/GenBank/DDBJ databases">
        <title>Whole genome shotgun sequence of Acrocarpospora corrugata NBRC 13972.</title>
        <authorList>
            <person name="Ichikawa N."/>
            <person name="Kimura A."/>
            <person name="Kitahashi Y."/>
            <person name="Komaki H."/>
            <person name="Oguchi A."/>
        </authorList>
    </citation>
    <scope>NUCLEOTIDE SEQUENCE [LARGE SCALE GENOMIC DNA]</scope>
    <source>
        <strain evidence="3 4">NBRC 13972</strain>
    </source>
</reference>
<comment type="caution">
    <text evidence="3">The sequence shown here is derived from an EMBL/GenBank/DDBJ whole genome shotgun (WGS) entry which is preliminary data.</text>
</comment>
<sequence>MATVRSKDGTTIGYDQVGHGPALVLVDAAGGYRGFGPMGALAEMLAPSFTVITYDRRGRGESTDTLPYAVEREVEDLAAVIDAAGGSAFVEGFSSGAVLGLYAAGQGVPITHGDHCDRDPGTTARHRRTGTGHQQRGERRPATRLGGEGRRRTAQRRASAA</sequence>
<dbReference type="AlphaFoldDB" id="A0A5M3VUQ3"/>
<dbReference type="SUPFAM" id="SSF53474">
    <property type="entry name" value="alpha/beta-Hydrolases"/>
    <property type="match status" value="1"/>
</dbReference>
<gene>
    <name evidence="3" type="ORF">Acor_05320</name>
</gene>
<dbReference type="Proteomes" id="UP000334990">
    <property type="component" value="Unassembled WGS sequence"/>
</dbReference>
<dbReference type="GO" id="GO:0003824">
    <property type="term" value="F:catalytic activity"/>
    <property type="evidence" value="ECO:0007669"/>
    <property type="project" value="UniProtKB-ARBA"/>
</dbReference>
<dbReference type="InterPro" id="IPR000073">
    <property type="entry name" value="AB_hydrolase_1"/>
</dbReference>
<feature type="compositionally biased region" description="Basic and acidic residues" evidence="1">
    <location>
        <begin position="135"/>
        <end position="151"/>
    </location>
</feature>
<organism evidence="3 4">
    <name type="scientific">Acrocarpospora corrugata</name>
    <dbReference type="NCBI Taxonomy" id="35763"/>
    <lineage>
        <taxon>Bacteria</taxon>
        <taxon>Bacillati</taxon>
        <taxon>Actinomycetota</taxon>
        <taxon>Actinomycetes</taxon>
        <taxon>Streptosporangiales</taxon>
        <taxon>Streptosporangiaceae</taxon>
        <taxon>Acrocarpospora</taxon>
    </lineage>
</organism>
<feature type="domain" description="AB hydrolase-1" evidence="2">
    <location>
        <begin position="33"/>
        <end position="109"/>
    </location>
</feature>
<evidence type="ECO:0000313" key="4">
    <source>
        <dbReference type="Proteomes" id="UP000334990"/>
    </source>
</evidence>
<name>A0A5M3VUQ3_9ACTN</name>
<feature type="region of interest" description="Disordered" evidence="1">
    <location>
        <begin position="117"/>
        <end position="161"/>
    </location>
</feature>